<evidence type="ECO:0000256" key="5">
    <source>
        <dbReference type="ARBA" id="ARBA00022842"/>
    </source>
</evidence>
<dbReference type="GO" id="GO:0043571">
    <property type="term" value="P:maintenance of CRISPR repeat elements"/>
    <property type="evidence" value="ECO:0007669"/>
    <property type="project" value="UniProtKB-UniRule"/>
</dbReference>
<dbReference type="GO" id="GO:0046872">
    <property type="term" value="F:metal ion binding"/>
    <property type="evidence" value="ECO:0007669"/>
    <property type="project" value="UniProtKB-UniRule"/>
</dbReference>
<evidence type="ECO:0000256" key="7">
    <source>
        <dbReference type="ARBA" id="ARBA00023125"/>
    </source>
</evidence>
<accession>A0A348B5A9</accession>
<keyword evidence="4 9" id="KW-0378">Hydrolase</keyword>
<organism evidence="10 11">
    <name type="scientific">Sulfodiicoccus acidiphilus</name>
    <dbReference type="NCBI Taxonomy" id="1670455"/>
    <lineage>
        <taxon>Archaea</taxon>
        <taxon>Thermoproteota</taxon>
        <taxon>Thermoprotei</taxon>
        <taxon>Sulfolobales</taxon>
        <taxon>Sulfolobaceae</taxon>
        <taxon>Sulfodiicoccus</taxon>
    </lineage>
</organism>
<evidence type="ECO:0000256" key="9">
    <source>
        <dbReference type="HAMAP-Rule" id="MF_01470"/>
    </source>
</evidence>
<feature type="binding site" evidence="9">
    <location>
        <position position="227"/>
    </location>
    <ligand>
        <name>Mn(2+)</name>
        <dbReference type="ChEBI" id="CHEBI:29035"/>
    </ligand>
</feature>
<dbReference type="Pfam" id="PF01867">
    <property type="entry name" value="Cas_Cas1"/>
    <property type="match status" value="1"/>
</dbReference>
<comment type="subunit">
    <text evidence="9">Homodimer, forms a heterotetramer with a Cas2 homodimer.</text>
</comment>
<keyword evidence="6 9" id="KW-0051">Antiviral defense</keyword>
<protein>
    <recommendedName>
        <fullName evidence="9">CRISPR-associated endonuclease Cas1</fullName>
        <ecNumber evidence="9">3.1.-.-</ecNumber>
    </recommendedName>
</protein>
<name>A0A348B5A9_9CREN</name>
<dbReference type="PANTHER" id="PTHR34353">
    <property type="entry name" value="CRISPR-ASSOCIATED ENDONUCLEASE CAS1 1"/>
    <property type="match status" value="1"/>
</dbReference>
<comment type="function">
    <text evidence="9">CRISPR (clustered regularly interspaced short palindromic repeat), is an adaptive immune system that provides protection against mobile genetic elements (viruses, transposable elements and conjugative plasmids). CRISPR clusters contain spacers, sequences complementary to antecedent mobile elements, and target invading nucleic acids. CRISPR clusters are transcribed and processed into CRISPR RNA (crRNA). Acts as a dsDNA endonuclease. Involved in the integration of spacer DNA into the CRISPR cassette.</text>
</comment>
<comment type="cofactor">
    <cofactor evidence="9">
        <name>Mg(2+)</name>
        <dbReference type="ChEBI" id="CHEBI:18420"/>
    </cofactor>
    <cofactor evidence="9">
        <name>Mn(2+)</name>
        <dbReference type="ChEBI" id="CHEBI:29035"/>
    </cofactor>
</comment>
<keyword evidence="11" id="KW-1185">Reference proteome</keyword>
<evidence type="ECO:0000256" key="3">
    <source>
        <dbReference type="ARBA" id="ARBA00022759"/>
    </source>
</evidence>
<dbReference type="NCBIfam" id="TIGR00287">
    <property type="entry name" value="cas1"/>
    <property type="match status" value="1"/>
</dbReference>
<keyword evidence="3 9" id="KW-0255">Endonuclease</keyword>
<keyword evidence="1 9" id="KW-0540">Nuclease</keyword>
<evidence type="ECO:0000313" key="10">
    <source>
        <dbReference type="EMBL" id="BBD73361.1"/>
    </source>
</evidence>
<sequence>MAFVDEWGAFVGTKDGLITCSVKGTLKWAVSPVELDALVFQVTAAVSTEVVKLANEHGVDLVFMDHDEPVARVVGAKFGGSPKVWVAQLRTKRSAELAWSFVRGKVRNQLTTLRYYQRKYGGLELEAMERTLEASPSSREEAMQLEAAAAKVYWLAVKKLIPPSLKFPGRRFKRRAEDPFNVALNIGYGLLRAWTWRAVVVAGLLPYVGFLHKYRPGRPSLVFDLMEEFRSPLVDRPLIALARTKPEDLTSGDRKPLLRVLLESVRREDVLHQARKLARCLLDGSPYTPYVAK</sequence>
<dbReference type="PANTHER" id="PTHR34353:SF2">
    <property type="entry name" value="CRISPR-ASSOCIATED ENDONUCLEASE CAS1 1"/>
    <property type="match status" value="1"/>
</dbReference>
<evidence type="ECO:0000256" key="1">
    <source>
        <dbReference type="ARBA" id="ARBA00022722"/>
    </source>
</evidence>
<dbReference type="GO" id="GO:0016787">
    <property type="term" value="F:hydrolase activity"/>
    <property type="evidence" value="ECO:0007669"/>
    <property type="project" value="UniProtKB-KW"/>
</dbReference>
<reference evidence="11" key="1">
    <citation type="submission" date="2018-04" db="EMBL/GenBank/DDBJ databases">
        <title>Complete genome sequence of Sulfodiicoccus acidiphilus strain HS-1.</title>
        <authorList>
            <person name="Sakai H.D."/>
            <person name="Kurosawa N."/>
        </authorList>
    </citation>
    <scope>NUCLEOTIDE SEQUENCE [LARGE SCALE GENOMIC DNA]</scope>
    <source>
        <strain evidence="11">HS-1</strain>
    </source>
</reference>
<dbReference type="EMBL" id="AP018553">
    <property type="protein sequence ID" value="BBD73361.1"/>
    <property type="molecule type" value="Genomic_DNA"/>
</dbReference>
<dbReference type="InterPro" id="IPR002729">
    <property type="entry name" value="CRISPR-assoc_Cas1"/>
</dbReference>
<dbReference type="Gene3D" id="1.20.120.920">
    <property type="entry name" value="CRISPR-associated endonuclease Cas1, C-terminal domain"/>
    <property type="match status" value="1"/>
</dbReference>
<dbReference type="EC" id="3.1.-.-" evidence="9"/>
<dbReference type="GO" id="GO:0004519">
    <property type="term" value="F:endonuclease activity"/>
    <property type="evidence" value="ECO:0007669"/>
    <property type="project" value="UniProtKB-UniRule"/>
</dbReference>
<comment type="similarity">
    <text evidence="9">Belongs to the CRISPR-associated endonuclease Cas1 family.</text>
</comment>
<proteinExistence type="inferred from homology"/>
<dbReference type="GO" id="GO:0051607">
    <property type="term" value="P:defense response to virus"/>
    <property type="evidence" value="ECO:0007669"/>
    <property type="project" value="UniProtKB-UniRule"/>
</dbReference>
<dbReference type="InterPro" id="IPR042206">
    <property type="entry name" value="CRISPR-assoc_Cas1_C"/>
</dbReference>
<keyword evidence="5 9" id="KW-0460">Magnesium</keyword>
<feature type="binding site" evidence="9">
    <location>
        <position position="212"/>
    </location>
    <ligand>
        <name>Mn(2+)</name>
        <dbReference type="ChEBI" id="CHEBI:29035"/>
    </ligand>
</feature>
<dbReference type="InterPro" id="IPR050646">
    <property type="entry name" value="Cas1"/>
</dbReference>
<evidence type="ECO:0000313" key="11">
    <source>
        <dbReference type="Proteomes" id="UP000276741"/>
    </source>
</evidence>
<dbReference type="KEGG" id="sacd:HS1genome_1750"/>
<dbReference type="Proteomes" id="UP000276741">
    <property type="component" value="Chromosome"/>
</dbReference>
<dbReference type="InterPro" id="IPR042211">
    <property type="entry name" value="CRISPR-assoc_Cas1_N"/>
</dbReference>
<evidence type="ECO:0000256" key="6">
    <source>
        <dbReference type="ARBA" id="ARBA00023118"/>
    </source>
</evidence>
<dbReference type="Gene3D" id="3.100.10.20">
    <property type="entry name" value="CRISPR-associated endonuclease Cas1, N-terminal domain"/>
    <property type="match status" value="1"/>
</dbReference>
<feature type="binding site" evidence="9">
    <location>
        <position position="146"/>
    </location>
    <ligand>
        <name>Mn(2+)</name>
        <dbReference type="ChEBI" id="CHEBI:29035"/>
    </ligand>
</feature>
<evidence type="ECO:0000256" key="4">
    <source>
        <dbReference type="ARBA" id="ARBA00022801"/>
    </source>
</evidence>
<keyword evidence="2 9" id="KW-0479">Metal-binding</keyword>
<dbReference type="GO" id="GO:0003677">
    <property type="term" value="F:DNA binding"/>
    <property type="evidence" value="ECO:0007669"/>
    <property type="project" value="UniProtKB-KW"/>
</dbReference>
<keyword evidence="7 9" id="KW-0238">DNA-binding</keyword>
<dbReference type="OrthoDB" id="2216at2157"/>
<keyword evidence="8 9" id="KW-0464">Manganese</keyword>
<dbReference type="AlphaFoldDB" id="A0A348B5A9"/>
<gene>
    <name evidence="9" type="primary">cas1</name>
    <name evidence="10" type="ORF">HS1genome_1750</name>
</gene>
<dbReference type="CDD" id="cd09634">
    <property type="entry name" value="Cas1_I-II-III"/>
    <property type="match status" value="1"/>
</dbReference>
<evidence type="ECO:0000256" key="8">
    <source>
        <dbReference type="ARBA" id="ARBA00023211"/>
    </source>
</evidence>
<evidence type="ECO:0000256" key="2">
    <source>
        <dbReference type="ARBA" id="ARBA00022723"/>
    </source>
</evidence>
<dbReference type="HAMAP" id="MF_01470">
    <property type="entry name" value="Cas1"/>
    <property type="match status" value="1"/>
</dbReference>